<evidence type="ECO:0000256" key="5">
    <source>
        <dbReference type="ARBA" id="ARBA00022490"/>
    </source>
</evidence>
<dbReference type="Proteomes" id="UP001152803">
    <property type="component" value="Unassembled WGS sequence"/>
</dbReference>
<dbReference type="GO" id="GO:0005615">
    <property type="term" value="C:extracellular space"/>
    <property type="evidence" value="ECO:0007669"/>
    <property type="project" value="UniProtKB-KW"/>
</dbReference>
<evidence type="ECO:0000256" key="4">
    <source>
        <dbReference type="ARBA" id="ARBA00010448"/>
    </source>
</evidence>
<protein>
    <recommendedName>
        <fullName evidence="12">Interleukin-1</fullName>
    </recommendedName>
</protein>
<accession>A0A9Q1HU18</accession>
<dbReference type="InterPro" id="IPR000975">
    <property type="entry name" value="IL-1_fam"/>
</dbReference>
<evidence type="ECO:0000256" key="11">
    <source>
        <dbReference type="ARBA" id="ARBA00023246"/>
    </source>
</evidence>
<proteinExistence type="inferred from homology"/>
<dbReference type="GO" id="GO:0019221">
    <property type="term" value="P:cytokine-mediated signaling pathway"/>
    <property type="evidence" value="ECO:0007669"/>
    <property type="project" value="TreeGrafter"/>
</dbReference>
<dbReference type="PANTHER" id="PTHR10078">
    <property type="entry name" value="INTERLEUKIN-1 FAMILY MEMBER"/>
    <property type="match status" value="1"/>
</dbReference>
<dbReference type="Pfam" id="PF00340">
    <property type="entry name" value="IL1"/>
    <property type="match status" value="1"/>
</dbReference>
<dbReference type="GO" id="GO:0005764">
    <property type="term" value="C:lysosome"/>
    <property type="evidence" value="ECO:0007669"/>
    <property type="project" value="UniProtKB-SubCell"/>
</dbReference>
<dbReference type="GO" id="GO:0051781">
    <property type="term" value="P:positive regulation of cell division"/>
    <property type="evidence" value="ECO:0007669"/>
    <property type="project" value="UniProtKB-KW"/>
</dbReference>
<keyword evidence="11" id="KW-0497">Mitogen</keyword>
<evidence type="ECO:0000256" key="10">
    <source>
        <dbReference type="ARBA" id="ARBA00023228"/>
    </source>
</evidence>
<dbReference type="AlphaFoldDB" id="A0A9Q1HU18"/>
<evidence type="ECO:0000256" key="12">
    <source>
        <dbReference type="RuleBase" id="RU003753"/>
    </source>
</evidence>
<evidence type="ECO:0000256" key="9">
    <source>
        <dbReference type="ARBA" id="ARBA00023198"/>
    </source>
</evidence>
<dbReference type="GO" id="GO:0005829">
    <property type="term" value="C:cytosol"/>
    <property type="evidence" value="ECO:0007669"/>
    <property type="project" value="UniProtKB-SubCell"/>
</dbReference>
<keyword evidence="14" id="KW-1185">Reference proteome</keyword>
<keyword evidence="10" id="KW-0458">Lysosome</keyword>
<reference evidence="13" key="1">
    <citation type="journal article" date="2023" name="Science">
        <title>Genome structures resolve the early diversification of teleost fishes.</title>
        <authorList>
            <person name="Parey E."/>
            <person name="Louis A."/>
            <person name="Montfort J."/>
            <person name="Bouchez O."/>
            <person name="Roques C."/>
            <person name="Iampietro C."/>
            <person name="Lluch J."/>
            <person name="Castinel A."/>
            <person name="Donnadieu C."/>
            <person name="Desvignes T."/>
            <person name="Floi Bucao C."/>
            <person name="Jouanno E."/>
            <person name="Wen M."/>
            <person name="Mejri S."/>
            <person name="Dirks R."/>
            <person name="Jansen H."/>
            <person name="Henkel C."/>
            <person name="Chen W.J."/>
            <person name="Zahm M."/>
            <person name="Cabau C."/>
            <person name="Klopp C."/>
            <person name="Thompson A.W."/>
            <person name="Robinson-Rechavi M."/>
            <person name="Braasch I."/>
            <person name="Lecointre G."/>
            <person name="Bobe J."/>
            <person name="Postlethwait J.H."/>
            <person name="Berthelot C."/>
            <person name="Roest Crollius H."/>
            <person name="Guiguen Y."/>
        </authorList>
    </citation>
    <scope>NUCLEOTIDE SEQUENCE</scope>
    <source>
        <strain evidence="13">Concon-B</strain>
    </source>
</reference>
<evidence type="ECO:0000256" key="8">
    <source>
        <dbReference type="ARBA" id="ARBA00022620"/>
    </source>
</evidence>
<evidence type="ECO:0000256" key="7">
    <source>
        <dbReference type="ARBA" id="ARBA00022525"/>
    </source>
</evidence>
<comment type="subcellular location">
    <subcellularLocation>
        <location evidence="2">Cytoplasm</location>
        <location evidence="2">Cytosol</location>
    </subcellularLocation>
    <subcellularLocation>
        <location evidence="1">Lysosome</location>
    </subcellularLocation>
    <subcellularLocation>
        <location evidence="3">Secreted</location>
        <location evidence="3">Extracellular exosome</location>
    </subcellularLocation>
</comment>
<evidence type="ECO:0000256" key="1">
    <source>
        <dbReference type="ARBA" id="ARBA00004371"/>
    </source>
</evidence>
<dbReference type="GO" id="GO:1901222">
    <property type="term" value="P:regulation of non-canonical NF-kappaB signal transduction"/>
    <property type="evidence" value="ECO:0007669"/>
    <property type="project" value="TreeGrafter"/>
</dbReference>
<dbReference type="EMBL" id="JAFJMO010000012">
    <property type="protein sequence ID" value="KAJ8261126.1"/>
    <property type="molecule type" value="Genomic_DNA"/>
</dbReference>
<dbReference type="PANTHER" id="PTHR10078:SF30">
    <property type="entry name" value="INTERLEUKIN-1 BETA"/>
    <property type="match status" value="1"/>
</dbReference>
<dbReference type="GO" id="GO:0071222">
    <property type="term" value="P:cellular response to lipopolysaccharide"/>
    <property type="evidence" value="ECO:0007669"/>
    <property type="project" value="TreeGrafter"/>
</dbReference>
<evidence type="ECO:0000256" key="6">
    <source>
        <dbReference type="ARBA" id="ARBA00022514"/>
    </source>
</evidence>
<evidence type="ECO:0000256" key="3">
    <source>
        <dbReference type="ARBA" id="ARBA00004550"/>
    </source>
</evidence>
<keyword evidence="6" id="KW-0202">Cytokine</keyword>
<dbReference type="GO" id="GO:0042119">
    <property type="term" value="P:neutrophil activation"/>
    <property type="evidence" value="ECO:0007669"/>
    <property type="project" value="TreeGrafter"/>
</dbReference>
<dbReference type="PRINTS" id="PR00264">
    <property type="entry name" value="INTERLEUKIN1"/>
</dbReference>
<keyword evidence="7 12" id="KW-0964">Secreted</keyword>
<keyword evidence="8" id="KW-0666">Pyrogen</keyword>
<dbReference type="InterPro" id="IPR008996">
    <property type="entry name" value="IL1/FGF"/>
</dbReference>
<dbReference type="GO" id="GO:0005149">
    <property type="term" value="F:interleukin-1 receptor binding"/>
    <property type="evidence" value="ECO:0007669"/>
    <property type="project" value="UniProtKB-UniRule"/>
</dbReference>
<comment type="caution">
    <text evidence="13">The sequence shown here is derived from an EMBL/GenBank/DDBJ whole genome shotgun (WGS) entry which is preliminary data.</text>
</comment>
<evidence type="ECO:0000313" key="13">
    <source>
        <dbReference type="EMBL" id="KAJ8261126.1"/>
    </source>
</evidence>
<evidence type="ECO:0000256" key="2">
    <source>
        <dbReference type="ARBA" id="ARBA00004514"/>
    </source>
</evidence>
<sequence>MTRDLATKLSVPKMMSDADLALVLDSMKREVVESHPPPSMRRIVSLVIAVKRMETRITDEKLLCEHLKVFENPLKRDEQKPRFFRQSSRTVDMQHSVCNSQLRKLVFKCNPPELHSATLQAITMKDRNLEERVVNLSLSTYRVTCFEGRGELVALGIPETKYIFCAEKSNEQEIPILMLQEVSNKEMLEERFLFLRYRCGQDTTTFESVKFKGWYISTARDKDARLDMCEKDANDRLITFKVTH</sequence>
<dbReference type="GO" id="GO:0006955">
    <property type="term" value="P:immune response"/>
    <property type="evidence" value="ECO:0007669"/>
    <property type="project" value="InterPro"/>
</dbReference>
<dbReference type="OrthoDB" id="9449069at2759"/>
<dbReference type="GO" id="GO:0048246">
    <property type="term" value="P:macrophage chemotaxis"/>
    <property type="evidence" value="ECO:0007669"/>
    <property type="project" value="TreeGrafter"/>
</dbReference>
<dbReference type="GO" id="GO:0010628">
    <property type="term" value="P:positive regulation of gene expression"/>
    <property type="evidence" value="ECO:0007669"/>
    <property type="project" value="TreeGrafter"/>
</dbReference>
<gene>
    <name evidence="13" type="ORF">COCON_G00168490</name>
</gene>
<evidence type="ECO:0000313" key="14">
    <source>
        <dbReference type="Proteomes" id="UP001152803"/>
    </source>
</evidence>
<name>A0A9Q1HU18_CONCO</name>
<comment type="similarity">
    <text evidence="4 12">Belongs to the IL-1 family.</text>
</comment>
<dbReference type="GO" id="GO:0001660">
    <property type="term" value="P:fever generation"/>
    <property type="evidence" value="ECO:0007669"/>
    <property type="project" value="UniProtKB-KW"/>
</dbReference>
<dbReference type="GO" id="GO:0005125">
    <property type="term" value="F:cytokine activity"/>
    <property type="evidence" value="ECO:0007669"/>
    <property type="project" value="UniProtKB-UniRule"/>
</dbReference>
<dbReference type="SUPFAM" id="SSF50353">
    <property type="entry name" value="Cytokine"/>
    <property type="match status" value="1"/>
</dbReference>
<organism evidence="13 14">
    <name type="scientific">Conger conger</name>
    <name type="common">Conger eel</name>
    <name type="synonym">Muraena conger</name>
    <dbReference type="NCBI Taxonomy" id="82655"/>
    <lineage>
        <taxon>Eukaryota</taxon>
        <taxon>Metazoa</taxon>
        <taxon>Chordata</taxon>
        <taxon>Craniata</taxon>
        <taxon>Vertebrata</taxon>
        <taxon>Euteleostomi</taxon>
        <taxon>Actinopterygii</taxon>
        <taxon>Neopterygii</taxon>
        <taxon>Teleostei</taxon>
        <taxon>Anguilliformes</taxon>
        <taxon>Congridae</taxon>
        <taxon>Conger</taxon>
    </lineage>
</organism>
<keyword evidence="9" id="KW-0395">Inflammatory response</keyword>
<dbReference type="Gene3D" id="2.80.10.50">
    <property type="match status" value="1"/>
</dbReference>
<keyword evidence="5" id="KW-0963">Cytoplasm</keyword>